<gene>
    <name evidence="1" type="ORF">K340107D12_52970</name>
</gene>
<dbReference type="RefSeq" id="WP_227211383.1">
    <property type="nucleotide sequence ID" value="NZ_BAABZQ010000001.1"/>
</dbReference>
<keyword evidence="2" id="KW-1185">Reference proteome</keyword>
<name>A0ABQ0C118_9FIRM</name>
<dbReference type="InterPro" id="IPR053161">
    <property type="entry name" value="Ulvan_degrading_GH"/>
</dbReference>
<organism evidence="1 2">
    <name type="scientific">Blautia parvula</name>
    <dbReference type="NCBI Taxonomy" id="2877527"/>
    <lineage>
        <taxon>Bacteria</taxon>
        <taxon>Bacillati</taxon>
        <taxon>Bacillota</taxon>
        <taxon>Clostridia</taxon>
        <taxon>Lachnospirales</taxon>
        <taxon>Lachnospiraceae</taxon>
        <taxon>Blautia</taxon>
    </lineage>
</organism>
<proteinExistence type="predicted"/>
<evidence type="ECO:0000313" key="2">
    <source>
        <dbReference type="Proteomes" id="UP001600941"/>
    </source>
</evidence>
<dbReference type="Proteomes" id="UP001600941">
    <property type="component" value="Unassembled WGS sequence"/>
</dbReference>
<accession>A0ABQ0C118</accession>
<sequence>MKLIQRLNQPEREFTPIPFWFLNGDLRDEEIRRQLQDFSEHGVYGVVLHPRMGLPKRIGYLSQTFFHYIKTAVKEAHRLDMKIVLYDEGMYPSGSACGLVTEGHPELASEGLVLTQKLLDGDELLADTSEGKLVVRKSGGTIRGIHWGEDDGEENAPKSADILNQKAVDRFISLTHEQYYRELKEYFGSTIIGFFTDEPSILGRNTKDMFAWTHGFAEEFAKAGGKAEDLAALFSGKENASVRIYHELLLERESRVYYGSLSLWCEAHGIALMGHPHESDDIEVEKYFHIPGQDLVLRRVAPEKDAVAGIDSTMAKCSADAARLMKRRRNANECFGACNKDDNLWQLSGGDIKWYLDWLAVRGVNMFIPHAFYYSIAGKRKEERPPDVGPNSIWWPWYQKWAVYMSRLSCLMTDAELYASAAVLCRNRELKPELTAELYRRQAGFQYLPESVWSACSVENGMLIYQGKSYSVVLGDEENRFPGVTDDIEKVTCDCSCNPPVPWLRCAHVRREDTECWFLVNEGEEAVDTLLTLPTNSRLGSYDLWTGRSHAVTANRNGQEVSTELFLPRRGSILLFGCSEEEYRNLEQPVKAREVAQPVFILQNEDTEQIKKEYRAELVCSAEEISEKVLTLTIDTQEMTELKVNGVSAGVSFWSPHCFEVQEMVHEGKNQLELTVYGSLANRYGKKVPYGF</sequence>
<evidence type="ECO:0000313" key="1">
    <source>
        <dbReference type="EMBL" id="GAA6502481.1"/>
    </source>
</evidence>
<protein>
    <submittedName>
        <fullName evidence="1">Uncharacterized protein</fullName>
    </submittedName>
</protein>
<comment type="caution">
    <text evidence="1">The sequence shown here is derived from an EMBL/GenBank/DDBJ whole genome shotgun (WGS) entry which is preliminary data.</text>
</comment>
<dbReference type="PANTHER" id="PTHR36848">
    <property type="entry name" value="DNA-BINDING PROTEIN (PUTATIVE SECRETED PROTEIN)-RELATED"/>
    <property type="match status" value="1"/>
</dbReference>
<dbReference type="PANTHER" id="PTHR36848:SF2">
    <property type="entry name" value="SECRETED PROTEIN"/>
    <property type="match status" value="1"/>
</dbReference>
<reference evidence="1 2" key="1">
    <citation type="submission" date="2024-04" db="EMBL/GenBank/DDBJ databases">
        <title>Defined microbial consortia suppress multidrug-resistant proinflammatory Enterobacteriaceae via ecological control.</title>
        <authorList>
            <person name="Furuichi M."/>
            <person name="Kawaguchi T."/>
            <person name="Pust M."/>
            <person name="Yasuma K."/>
            <person name="Plichta D."/>
            <person name="Hasegawa N."/>
            <person name="Ohya T."/>
            <person name="Bhattarai S."/>
            <person name="Sasajima S."/>
            <person name="Aoto Y."/>
            <person name="Tuganbaev T."/>
            <person name="Yaginuma M."/>
            <person name="Ueda M."/>
            <person name="Okahashi N."/>
            <person name="Amafuji K."/>
            <person name="Kiridooshi Y."/>
            <person name="Sugita K."/>
            <person name="Strazar M."/>
            <person name="Skelly A."/>
            <person name="Suda W."/>
            <person name="Hattori M."/>
            <person name="Nakamoto N."/>
            <person name="Caballero S."/>
            <person name="Norman J."/>
            <person name="Olle B."/>
            <person name="Tanoue T."/>
            <person name="Arita M."/>
            <person name="Bucci V."/>
            <person name="Atarashi K."/>
            <person name="Xavier R."/>
            <person name="Honda K."/>
        </authorList>
    </citation>
    <scope>NUCLEOTIDE SEQUENCE [LARGE SCALE GENOMIC DNA]</scope>
    <source>
        <strain evidence="2">k34-0107-D12</strain>
    </source>
</reference>
<dbReference type="EMBL" id="BAABZQ010000001">
    <property type="protein sequence ID" value="GAA6502481.1"/>
    <property type="molecule type" value="Genomic_DNA"/>
</dbReference>